<reference evidence="2" key="1">
    <citation type="submission" date="2021-10" db="EMBL/GenBank/DDBJ databases">
        <authorList>
            <person name="Criscuolo A."/>
        </authorList>
    </citation>
    <scope>NUCLEOTIDE SEQUENCE</scope>
    <source>
        <strain evidence="2">CIP111885</strain>
    </source>
</reference>
<dbReference type="CDD" id="cd04301">
    <property type="entry name" value="NAT_SF"/>
    <property type="match status" value="1"/>
</dbReference>
<evidence type="ECO:0000259" key="1">
    <source>
        <dbReference type="PROSITE" id="PS51186"/>
    </source>
</evidence>
<dbReference type="Proteomes" id="UP000789845">
    <property type="component" value="Unassembled WGS sequence"/>
</dbReference>
<feature type="domain" description="N-acetyltransferase" evidence="1">
    <location>
        <begin position="31"/>
        <end position="197"/>
    </location>
</feature>
<proteinExistence type="predicted"/>
<dbReference type="PANTHER" id="PTHR43415:SF3">
    <property type="entry name" value="GNAT-FAMILY ACETYLTRANSFERASE"/>
    <property type="match status" value="1"/>
</dbReference>
<comment type="caution">
    <text evidence="2">The sequence shown here is derived from an EMBL/GenBank/DDBJ whole genome shotgun (WGS) entry which is preliminary data.</text>
</comment>
<keyword evidence="2" id="KW-0808">Transferase</keyword>
<organism evidence="2 3">
    <name type="scientific">Pseudoneobacillus rhizosphaerae</name>
    <dbReference type="NCBI Taxonomy" id="2880968"/>
    <lineage>
        <taxon>Bacteria</taxon>
        <taxon>Bacillati</taxon>
        <taxon>Bacillota</taxon>
        <taxon>Bacilli</taxon>
        <taxon>Bacillales</taxon>
        <taxon>Bacillaceae</taxon>
        <taxon>Pseudoneobacillus</taxon>
    </lineage>
</organism>
<sequence length="197" mass="22805">MCLLYGQYSIGRVEFEIKVNPIEFHVRNFSYFIRSAQENDAKNLSEVRLQIDGETENMDREKGEAYIDEVGFKQLIKEDTVSARNLFLVSEANGRIVGFSRCEGNQLKRMSHKVEFGVCVLKEFWGYGIGANLLKETIRWAETEEIKKITLNVLETNEKAIKLYKNYGFEVEGVLKKDKLLSDGNYYNTVIMGRFNE</sequence>
<dbReference type="Pfam" id="PF00583">
    <property type="entry name" value="Acetyltransf_1"/>
    <property type="match status" value="1"/>
</dbReference>
<dbReference type="Gene3D" id="3.40.630.30">
    <property type="match status" value="1"/>
</dbReference>
<protein>
    <submittedName>
        <fullName evidence="2">L-amino acid N-acetyltransferase AaaT</fullName>
        <ecNumber evidence="2">2.3.1.-</ecNumber>
    </submittedName>
</protein>
<evidence type="ECO:0000313" key="3">
    <source>
        <dbReference type="Proteomes" id="UP000789845"/>
    </source>
</evidence>
<dbReference type="PANTHER" id="PTHR43415">
    <property type="entry name" value="SPERMIDINE N(1)-ACETYLTRANSFERASE"/>
    <property type="match status" value="1"/>
</dbReference>
<dbReference type="SUPFAM" id="SSF55729">
    <property type="entry name" value="Acyl-CoA N-acyltransferases (Nat)"/>
    <property type="match status" value="1"/>
</dbReference>
<dbReference type="AlphaFoldDB" id="A0A9C7GEF2"/>
<dbReference type="EMBL" id="CAKJTG010000043">
    <property type="protein sequence ID" value="CAG9610610.1"/>
    <property type="molecule type" value="Genomic_DNA"/>
</dbReference>
<dbReference type="EC" id="2.3.1.-" evidence="2"/>
<accession>A0A9C7GEF2</accession>
<gene>
    <name evidence="2" type="primary">aaaT</name>
    <name evidence="2" type="ORF">NEOCIP111885_04385</name>
</gene>
<keyword evidence="3" id="KW-1185">Reference proteome</keyword>
<dbReference type="PROSITE" id="PS51186">
    <property type="entry name" value="GNAT"/>
    <property type="match status" value="1"/>
</dbReference>
<dbReference type="InterPro" id="IPR000182">
    <property type="entry name" value="GNAT_dom"/>
</dbReference>
<name>A0A9C7GEF2_9BACI</name>
<evidence type="ECO:0000313" key="2">
    <source>
        <dbReference type="EMBL" id="CAG9610610.1"/>
    </source>
</evidence>
<keyword evidence="2" id="KW-0012">Acyltransferase</keyword>
<dbReference type="InterPro" id="IPR016181">
    <property type="entry name" value="Acyl_CoA_acyltransferase"/>
</dbReference>
<dbReference type="GO" id="GO:0016747">
    <property type="term" value="F:acyltransferase activity, transferring groups other than amino-acyl groups"/>
    <property type="evidence" value="ECO:0007669"/>
    <property type="project" value="InterPro"/>
</dbReference>